<dbReference type="Pfam" id="PF13568">
    <property type="entry name" value="OMP_b-brl_2"/>
    <property type="match status" value="1"/>
</dbReference>
<gene>
    <name evidence="4" type="ORF">IAB78_01205</name>
</gene>
<accession>A0A9D9NR80</accession>
<dbReference type="SUPFAM" id="SSF56925">
    <property type="entry name" value="OMPA-like"/>
    <property type="match status" value="1"/>
</dbReference>
<feature type="region of interest" description="Disordered" evidence="1">
    <location>
        <begin position="131"/>
        <end position="159"/>
    </location>
</feature>
<name>A0A9D9NR80_9BACT</name>
<protein>
    <submittedName>
        <fullName evidence="4">PorT family protein</fullName>
    </submittedName>
</protein>
<dbReference type="InterPro" id="IPR025665">
    <property type="entry name" value="Beta-barrel_OMP_2"/>
</dbReference>
<evidence type="ECO:0000256" key="1">
    <source>
        <dbReference type="SAM" id="MobiDB-lite"/>
    </source>
</evidence>
<keyword evidence="2" id="KW-1133">Transmembrane helix</keyword>
<organism evidence="4 5">
    <name type="scientific">Candidatus Cryptobacteroides excrementavium</name>
    <dbReference type="NCBI Taxonomy" id="2840759"/>
    <lineage>
        <taxon>Bacteria</taxon>
        <taxon>Pseudomonadati</taxon>
        <taxon>Bacteroidota</taxon>
        <taxon>Bacteroidia</taxon>
        <taxon>Bacteroidales</taxon>
        <taxon>Candidatus Cryptobacteroides</taxon>
    </lineage>
</organism>
<dbReference type="EMBL" id="JADILX010000022">
    <property type="protein sequence ID" value="MBO8485028.1"/>
    <property type="molecule type" value="Genomic_DNA"/>
</dbReference>
<evidence type="ECO:0000313" key="5">
    <source>
        <dbReference type="Proteomes" id="UP000823750"/>
    </source>
</evidence>
<dbReference type="AlphaFoldDB" id="A0A9D9NR80"/>
<keyword evidence="2" id="KW-0812">Transmembrane</keyword>
<feature type="domain" description="Outer membrane protein beta-barrel" evidence="3">
    <location>
        <begin position="300"/>
        <end position="434"/>
    </location>
</feature>
<reference evidence="4" key="2">
    <citation type="journal article" date="2021" name="PeerJ">
        <title>Extensive microbial diversity within the chicken gut microbiome revealed by metagenomics and culture.</title>
        <authorList>
            <person name="Gilroy R."/>
            <person name="Ravi A."/>
            <person name="Getino M."/>
            <person name="Pursley I."/>
            <person name="Horton D.L."/>
            <person name="Alikhan N.F."/>
            <person name="Baker D."/>
            <person name="Gharbi K."/>
            <person name="Hall N."/>
            <person name="Watson M."/>
            <person name="Adriaenssens E.M."/>
            <person name="Foster-Nyarko E."/>
            <person name="Jarju S."/>
            <person name="Secka A."/>
            <person name="Antonio M."/>
            <person name="Oren A."/>
            <person name="Chaudhuri R.R."/>
            <person name="La Ragione R."/>
            <person name="Hildebrand F."/>
            <person name="Pallen M.J."/>
        </authorList>
    </citation>
    <scope>NUCLEOTIDE SEQUENCE</scope>
    <source>
        <strain evidence="4">B2-16538</strain>
    </source>
</reference>
<dbReference type="InterPro" id="IPR011250">
    <property type="entry name" value="OMP/PagP_B-barrel"/>
</dbReference>
<sequence>MEDKWIEDLRGKMKDYSLPEPEGLWEAVSASVEAGGKTAGEAAGLTGMENRGVEKGGRRRVPVFWVAASSAAAVLILAAVLFAPGSMPEEKTPQVAVMPLRSGTPSEILVASAPEGLSSPPGRLYLMRRPVSGQNPVAGDSSSADRTSDVPGTPDAESVARTIQTFSDDRDATMTVQGPEDYADASRHVPETGGDVDAEQDVMETGSSAGAIPDSVNDGEYDASFSPEYPEVYADGRRYASRNRVSADLFYSNAPGTSGGGTGLASLLSSPVPLGREQVGSLLSMSDPAGVGLFSNGDEIETKVRHRQPVRAGISVRYGLTRRWSLETGITYTMLSSDIEAGSGTRTYVADLSLHYIGIPLQVNFDVFARKRWSLYLTAGGMVEKCVAGNEKVKSVTAGVHETVSSKNNVTVKPLQWSVGAAAGAEFDFTPAVGIYVEPGVQYSFHNSGPYRTVWQDRPVNFSLEVGLRFNFR</sequence>
<keyword evidence="2" id="KW-0472">Membrane</keyword>
<evidence type="ECO:0000256" key="2">
    <source>
        <dbReference type="SAM" id="Phobius"/>
    </source>
</evidence>
<reference evidence="4" key="1">
    <citation type="submission" date="2020-10" db="EMBL/GenBank/DDBJ databases">
        <authorList>
            <person name="Gilroy R."/>
        </authorList>
    </citation>
    <scope>NUCLEOTIDE SEQUENCE</scope>
    <source>
        <strain evidence="4">B2-16538</strain>
    </source>
</reference>
<dbReference type="Proteomes" id="UP000823750">
    <property type="component" value="Unassembled WGS sequence"/>
</dbReference>
<comment type="caution">
    <text evidence="4">The sequence shown here is derived from an EMBL/GenBank/DDBJ whole genome shotgun (WGS) entry which is preliminary data.</text>
</comment>
<evidence type="ECO:0000259" key="3">
    <source>
        <dbReference type="Pfam" id="PF13568"/>
    </source>
</evidence>
<dbReference type="Gene3D" id="2.40.160.20">
    <property type="match status" value="1"/>
</dbReference>
<feature type="transmembrane region" description="Helical" evidence="2">
    <location>
        <begin position="63"/>
        <end position="83"/>
    </location>
</feature>
<feature type="compositionally biased region" description="Polar residues" evidence="1">
    <location>
        <begin position="132"/>
        <end position="145"/>
    </location>
</feature>
<proteinExistence type="predicted"/>
<evidence type="ECO:0000313" key="4">
    <source>
        <dbReference type="EMBL" id="MBO8485028.1"/>
    </source>
</evidence>